<proteinExistence type="predicted"/>
<feature type="domain" description="DUF659" evidence="1">
    <location>
        <begin position="3"/>
        <end position="141"/>
    </location>
</feature>
<sequence>AIGQIRKDLVENKIWVSIDETTDVQGRYIANVIIGTLLKDRPGKIYLLNTEVLEKANFSTITKLFDSSMFLLWPDGVRHDDVLLFLSDAAPYTKKAGTTIKALYSKMIHVTCIAHGLHRLAENIRSHFPKVDKLVAKGKQVFLKAPSRVLMFKTEAPGVPLPPEPVLTRWGSWIEATSYYCQYFKQVQNVMEHFDSNDALSIIESQALLNEISMEPNLTFIHYNYGFLPSIITKLESQGISLTDSVKTVMFTKNKLVEVESDVGIKVKTKFNQVLDKNDGFAIILKILKILNGESSSMNSLPEDLMGNDLTFYKYAPVTSTDVERSFSRYKTILADNRRSFDIENIKKKKH</sequence>
<feature type="non-terminal residue" evidence="2">
    <location>
        <position position="1"/>
    </location>
</feature>
<protein>
    <submittedName>
        <fullName evidence="2">DUF659 domain-containing protein</fullName>
    </submittedName>
</protein>
<dbReference type="Pfam" id="PF04937">
    <property type="entry name" value="DUF659"/>
    <property type="match status" value="1"/>
</dbReference>
<comment type="caution">
    <text evidence="2">The sequence shown here is derived from an EMBL/GenBank/DDBJ whole genome shotgun (WGS) entry which is preliminary data.</text>
</comment>
<reference evidence="2 3" key="1">
    <citation type="submission" date="2019-08" db="EMBL/GenBank/DDBJ databases">
        <title>Whole genome of Aphis craccivora.</title>
        <authorList>
            <person name="Voronova N.V."/>
            <person name="Shulinski R.S."/>
            <person name="Bandarenka Y.V."/>
            <person name="Zhorov D.G."/>
            <person name="Warner D."/>
        </authorList>
    </citation>
    <scope>NUCLEOTIDE SEQUENCE [LARGE SCALE GENOMIC DNA]</scope>
    <source>
        <strain evidence="2">180601</strain>
        <tissue evidence="2">Whole Body</tissue>
    </source>
</reference>
<dbReference type="OrthoDB" id="6623574at2759"/>
<evidence type="ECO:0000313" key="3">
    <source>
        <dbReference type="Proteomes" id="UP000478052"/>
    </source>
</evidence>
<organism evidence="2 3">
    <name type="scientific">Aphis craccivora</name>
    <name type="common">Cowpea aphid</name>
    <dbReference type="NCBI Taxonomy" id="307492"/>
    <lineage>
        <taxon>Eukaryota</taxon>
        <taxon>Metazoa</taxon>
        <taxon>Ecdysozoa</taxon>
        <taxon>Arthropoda</taxon>
        <taxon>Hexapoda</taxon>
        <taxon>Insecta</taxon>
        <taxon>Pterygota</taxon>
        <taxon>Neoptera</taxon>
        <taxon>Paraneoptera</taxon>
        <taxon>Hemiptera</taxon>
        <taxon>Sternorrhyncha</taxon>
        <taxon>Aphidomorpha</taxon>
        <taxon>Aphidoidea</taxon>
        <taxon>Aphididae</taxon>
        <taxon>Aphidini</taxon>
        <taxon>Aphis</taxon>
        <taxon>Aphis</taxon>
    </lineage>
</organism>
<evidence type="ECO:0000259" key="1">
    <source>
        <dbReference type="Pfam" id="PF04937"/>
    </source>
</evidence>
<accession>A0A6G0W1A0</accession>
<evidence type="ECO:0000313" key="2">
    <source>
        <dbReference type="EMBL" id="KAF0718571.1"/>
    </source>
</evidence>
<feature type="non-terminal residue" evidence="2">
    <location>
        <position position="351"/>
    </location>
</feature>
<dbReference type="SUPFAM" id="SSF53098">
    <property type="entry name" value="Ribonuclease H-like"/>
    <property type="match status" value="1"/>
</dbReference>
<name>A0A6G0W1A0_APHCR</name>
<dbReference type="EMBL" id="VUJU01009663">
    <property type="protein sequence ID" value="KAF0718571.1"/>
    <property type="molecule type" value="Genomic_DNA"/>
</dbReference>
<keyword evidence="3" id="KW-1185">Reference proteome</keyword>
<dbReference type="AlphaFoldDB" id="A0A6G0W1A0"/>
<dbReference type="Proteomes" id="UP000478052">
    <property type="component" value="Unassembled WGS sequence"/>
</dbReference>
<dbReference type="InterPro" id="IPR007021">
    <property type="entry name" value="DUF659"/>
</dbReference>
<dbReference type="InterPro" id="IPR012337">
    <property type="entry name" value="RNaseH-like_sf"/>
</dbReference>
<gene>
    <name evidence="2" type="ORF">FWK35_00029059</name>
</gene>